<dbReference type="EMBL" id="MU005574">
    <property type="protein sequence ID" value="KAF2687806.1"/>
    <property type="molecule type" value="Genomic_DNA"/>
</dbReference>
<name>A0A6G1JB96_9PLEO</name>
<evidence type="ECO:0000313" key="2">
    <source>
        <dbReference type="Proteomes" id="UP000799291"/>
    </source>
</evidence>
<evidence type="ECO:0000313" key="1">
    <source>
        <dbReference type="EMBL" id="KAF2687806.1"/>
    </source>
</evidence>
<keyword evidence="2" id="KW-1185">Reference proteome</keyword>
<organism evidence="1 2">
    <name type="scientific">Lentithecium fluviatile CBS 122367</name>
    <dbReference type="NCBI Taxonomy" id="1168545"/>
    <lineage>
        <taxon>Eukaryota</taxon>
        <taxon>Fungi</taxon>
        <taxon>Dikarya</taxon>
        <taxon>Ascomycota</taxon>
        <taxon>Pezizomycotina</taxon>
        <taxon>Dothideomycetes</taxon>
        <taxon>Pleosporomycetidae</taxon>
        <taxon>Pleosporales</taxon>
        <taxon>Massarineae</taxon>
        <taxon>Lentitheciaceae</taxon>
        <taxon>Lentithecium</taxon>
    </lineage>
</organism>
<dbReference type="AlphaFoldDB" id="A0A6G1JB96"/>
<protein>
    <submittedName>
        <fullName evidence="1">Uncharacterized protein</fullName>
    </submittedName>
</protein>
<dbReference type="Proteomes" id="UP000799291">
    <property type="component" value="Unassembled WGS sequence"/>
</dbReference>
<accession>A0A6G1JB96</accession>
<reference evidence="1" key="1">
    <citation type="journal article" date="2020" name="Stud. Mycol.">
        <title>101 Dothideomycetes genomes: a test case for predicting lifestyles and emergence of pathogens.</title>
        <authorList>
            <person name="Haridas S."/>
            <person name="Albert R."/>
            <person name="Binder M."/>
            <person name="Bloem J."/>
            <person name="Labutti K."/>
            <person name="Salamov A."/>
            <person name="Andreopoulos B."/>
            <person name="Baker S."/>
            <person name="Barry K."/>
            <person name="Bills G."/>
            <person name="Bluhm B."/>
            <person name="Cannon C."/>
            <person name="Castanera R."/>
            <person name="Culley D."/>
            <person name="Daum C."/>
            <person name="Ezra D."/>
            <person name="Gonzalez J."/>
            <person name="Henrissat B."/>
            <person name="Kuo A."/>
            <person name="Liang C."/>
            <person name="Lipzen A."/>
            <person name="Lutzoni F."/>
            <person name="Magnuson J."/>
            <person name="Mondo S."/>
            <person name="Nolan M."/>
            <person name="Ohm R."/>
            <person name="Pangilinan J."/>
            <person name="Park H.-J."/>
            <person name="Ramirez L."/>
            <person name="Alfaro M."/>
            <person name="Sun H."/>
            <person name="Tritt A."/>
            <person name="Yoshinaga Y."/>
            <person name="Zwiers L.-H."/>
            <person name="Turgeon B."/>
            <person name="Goodwin S."/>
            <person name="Spatafora J."/>
            <person name="Crous P."/>
            <person name="Grigoriev I."/>
        </authorList>
    </citation>
    <scope>NUCLEOTIDE SEQUENCE</scope>
    <source>
        <strain evidence="1">CBS 122367</strain>
    </source>
</reference>
<gene>
    <name evidence="1" type="ORF">K458DRAFT_170541</name>
</gene>
<proteinExistence type="predicted"/>
<sequence>MAGVTRDCRWLLFRGFTGGLFCGEEVQNGRRSAVSRAFWEGVLGSETMDYDMGWRFDSLIRLRNIDLAYSRTTERELIRTCWHESVVTCARDDRLLGLACGLMHRLRAVYEVSSAQCLIVALIVSPQDWDGAPWVVAGRLAAVGDRKVRSVLSQRRGERPPAVQLATLSVTAIGPECSERGLRWCSQQAAFGCLGQRWNQRMWVPPTPEAWGGGSTTARK</sequence>